<dbReference type="AlphaFoldDB" id="A0A1W2DBT3"/>
<evidence type="ECO:0000313" key="2">
    <source>
        <dbReference type="EMBL" id="SMC94925.1"/>
    </source>
</evidence>
<feature type="transmembrane region" description="Helical" evidence="1">
    <location>
        <begin position="358"/>
        <end position="379"/>
    </location>
</feature>
<feature type="transmembrane region" description="Helical" evidence="1">
    <location>
        <begin position="242"/>
        <end position="261"/>
    </location>
</feature>
<sequence length="701" mass="72736">MTGLLWRASAWRHTFVWAFAAGMGLALAAMVAATAYGVYEVRAAGDGARYPVQGSGVSAASTTSLSAAWDDAPGQGQFSVVTLYPGSSDAPLPPGLPAGLAPGDVVLSPHLMELDESQKLQERYGPVSGTIAAEGLGAPDENLVYIIGEGKPPSGAQRVSEFGAPISPWAVGSSSAFFGESLTIQTLSAVLPAVAVLVVLPAIGLAVSCARRVADRRRRRDGVLEALGAPVRFRWTITLRSALPGLLAGSCLAAVAVWAWSRSQPTVPYVDFVVSPETLPIPRTVLVTLAALGIGLGCFAFPGRRGPGHTRPGPARSHLSAAWMLAGPVAVALASWLPDQVAPPPGPLNVILRWGLSIASLVAVAVSVSAALIALGTWLREQGHRRGRVSPLITGASLQAMGRNILVLTLAVGSMCFAAFFAAQYAALGQSFSVEGRSLNQVIGPSVAVVEMPEEPAARRFLQSVPDGLEVVSVRGSTLTGQCTGLEHLGFACDSTDRQSPASAVLQAANLPPEATARTGQPRPQEGEYLLVDTTGAAVDVPELKKLAYQASGQVTPVGELASRWITATNGLLHQLRWVSVWAAVGLTLGLAGVLIAFLGTQAEQSRRIAPVLALFGPARARTAIIVGLTTGLPLLTAGVASIFAHLAQSAPFLARIDMPGAFIPLTLTLMALVLIAAMLMSIVAAWKTLEDAEDWTPGGK</sequence>
<feature type="transmembrane region" description="Helical" evidence="1">
    <location>
        <begin position="405"/>
        <end position="427"/>
    </location>
</feature>
<keyword evidence="1" id="KW-1133">Transmembrane helix</keyword>
<evidence type="ECO:0000313" key="3">
    <source>
        <dbReference type="Proteomes" id="UP000192634"/>
    </source>
</evidence>
<feature type="transmembrane region" description="Helical" evidence="1">
    <location>
        <begin position="281"/>
        <end position="301"/>
    </location>
</feature>
<proteinExistence type="predicted"/>
<dbReference type="Proteomes" id="UP000192634">
    <property type="component" value="Unassembled WGS sequence"/>
</dbReference>
<feature type="transmembrane region" description="Helical" evidence="1">
    <location>
        <begin position="321"/>
        <end position="338"/>
    </location>
</feature>
<feature type="transmembrane region" description="Helical" evidence="1">
    <location>
        <begin position="189"/>
        <end position="210"/>
    </location>
</feature>
<feature type="transmembrane region" description="Helical" evidence="1">
    <location>
        <begin position="579"/>
        <end position="600"/>
    </location>
</feature>
<keyword evidence="1" id="KW-0812">Transmembrane</keyword>
<keyword evidence="1" id="KW-0472">Membrane</keyword>
<dbReference type="RefSeq" id="WP_084453087.1">
    <property type="nucleotide sequence ID" value="NZ_FWXN01000016.1"/>
</dbReference>
<gene>
    <name evidence="2" type="ORF">SAMN06296429_11639</name>
</gene>
<feature type="transmembrane region" description="Helical" evidence="1">
    <location>
        <begin position="15"/>
        <end position="39"/>
    </location>
</feature>
<organism evidence="2 3">
    <name type="scientific">Janibacter indicus</name>
    <dbReference type="NCBI Taxonomy" id="857417"/>
    <lineage>
        <taxon>Bacteria</taxon>
        <taxon>Bacillati</taxon>
        <taxon>Actinomycetota</taxon>
        <taxon>Actinomycetes</taxon>
        <taxon>Micrococcales</taxon>
        <taxon>Intrasporangiaceae</taxon>
        <taxon>Janibacter</taxon>
    </lineage>
</organism>
<dbReference type="EMBL" id="FWXN01000016">
    <property type="protein sequence ID" value="SMC94925.1"/>
    <property type="molecule type" value="Genomic_DNA"/>
</dbReference>
<feature type="transmembrane region" description="Helical" evidence="1">
    <location>
        <begin position="664"/>
        <end position="687"/>
    </location>
</feature>
<evidence type="ECO:0000256" key="1">
    <source>
        <dbReference type="SAM" id="Phobius"/>
    </source>
</evidence>
<evidence type="ECO:0008006" key="4">
    <source>
        <dbReference type="Google" id="ProtNLM"/>
    </source>
</evidence>
<name>A0A1W2DBT3_9MICO</name>
<accession>A0A1W2DBT3</accession>
<dbReference type="OrthoDB" id="4871813at2"/>
<feature type="transmembrane region" description="Helical" evidence="1">
    <location>
        <begin position="621"/>
        <end position="644"/>
    </location>
</feature>
<reference evidence="2 3" key="1">
    <citation type="submission" date="2017-04" db="EMBL/GenBank/DDBJ databases">
        <authorList>
            <person name="Afonso C.L."/>
            <person name="Miller P.J."/>
            <person name="Scott M.A."/>
            <person name="Spackman E."/>
            <person name="Goraichik I."/>
            <person name="Dimitrov K.M."/>
            <person name="Suarez D.L."/>
            <person name="Swayne D.E."/>
        </authorList>
    </citation>
    <scope>NUCLEOTIDE SEQUENCE [LARGE SCALE GENOMIC DNA]</scope>
    <source>
        <strain evidence="2 3">CGMCC 1.12511</strain>
    </source>
</reference>
<protein>
    <recommendedName>
        <fullName evidence="4">FtsX-like permease family protein</fullName>
    </recommendedName>
</protein>